<evidence type="ECO:0000313" key="2">
    <source>
        <dbReference type="EMBL" id="GAQ81988.1"/>
    </source>
</evidence>
<reference evidence="2 3" key="1">
    <citation type="journal article" date="2014" name="Nat. Commun.">
        <title>Klebsormidium flaccidum genome reveals primary factors for plant terrestrial adaptation.</title>
        <authorList>
            <person name="Hori K."/>
            <person name="Maruyama F."/>
            <person name="Fujisawa T."/>
            <person name="Togashi T."/>
            <person name="Yamamoto N."/>
            <person name="Seo M."/>
            <person name="Sato S."/>
            <person name="Yamada T."/>
            <person name="Mori H."/>
            <person name="Tajima N."/>
            <person name="Moriyama T."/>
            <person name="Ikeuchi M."/>
            <person name="Watanabe M."/>
            <person name="Wada H."/>
            <person name="Kobayashi K."/>
            <person name="Saito M."/>
            <person name="Masuda T."/>
            <person name="Sasaki-Sekimoto Y."/>
            <person name="Mashiguchi K."/>
            <person name="Awai K."/>
            <person name="Shimojima M."/>
            <person name="Masuda S."/>
            <person name="Iwai M."/>
            <person name="Nobusawa T."/>
            <person name="Narise T."/>
            <person name="Kondo S."/>
            <person name="Saito H."/>
            <person name="Sato R."/>
            <person name="Murakawa M."/>
            <person name="Ihara Y."/>
            <person name="Oshima-Yamada Y."/>
            <person name="Ohtaka K."/>
            <person name="Satoh M."/>
            <person name="Sonobe K."/>
            <person name="Ishii M."/>
            <person name="Ohtani R."/>
            <person name="Kanamori-Sato M."/>
            <person name="Honoki R."/>
            <person name="Miyazaki D."/>
            <person name="Mochizuki H."/>
            <person name="Umetsu J."/>
            <person name="Higashi K."/>
            <person name="Shibata D."/>
            <person name="Kamiya Y."/>
            <person name="Sato N."/>
            <person name="Nakamura Y."/>
            <person name="Tabata S."/>
            <person name="Ida S."/>
            <person name="Kurokawa K."/>
            <person name="Ohta H."/>
        </authorList>
    </citation>
    <scope>NUCLEOTIDE SEQUENCE [LARGE SCALE GENOMIC DNA]</scope>
    <source>
        <strain evidence="2 3">NIES-2285</strain>
    </source>
</reference>
<dbReference type="Proteomes" id="UP000054558">
    <property type="component" value="Unassembled WGS sequence"/>
</dbReference>
<sequence length="836" mass="93866">MSTREGPLSCQIRAETSFSHFSAARTTFAEVNPERPGGEALRAGRHLRPAAQGNNEGIPEPDMAGSESDWSLFGDLSDQWVSAEEEGSPDRSSPAQEKLQRIEEAGFRVWLHELQLWSREEKCSISELLMRFYNEFQISGRMGPGKAPKEAAHLVNLEGERRTQAILVGLLYSMSRAPATSHQLRPHTLPPRHGLVRNHRDAVTVIAERDPRDGYGGVVLLLGCTARLDRDYESVDTIKLEQDRKAQVFGEQPGRRSVVSIIGDEQRIEFWQTTKSPDEYSDRLLYGVPLDLDYFEEDNWALRLLWKVLCSSPKDWGCVDWPKQMEVDDSIITITAHVGWGSLGYCVFKGKKAAPKVSPQSVPGGSETGEASGTEEEVYVAFYESKPLRKMAFTPDAPCRLAFIASSCPSGEKKHRNLVERQVFRGSFSGEIALRAGRLFRAAAQGKNEGIEEPDLARSVPGWSLAVELSKWLEEAGLPYYDPRAQTELERSLEAGFRVWLNEIEHFLREEDCSLEELLMRYADHAYRAAAKIKRGKAPEKAPYVTDLEGEKRTQAILFGLLYSMYWAPPKTQLIPRSRLVWRGNLQYQRDAATVINTGESGSGYEGVVSPLVFIARLDREGYSVALAQARESMGRVLDEQPERNFAVSVIADEHRVDIWRMERSLHGNSNQLLFSLPLDLDKFEEDNLALRLLWEVLYLPTYVLGYVEWPRCMELRDSVTTITDSDHLAWSKVSGYCIFKGKQVGREAPGGSKTGEGSGKDQEVFVAFYASESLRNEAIDNLVHWPGGELRSSLKASEAWPSAPFPNYLVVGGAAIRSRAIFLALTKLQRIPDKE</sequence>
<name>A0A0U9HRU4_KLENI</name>
<organism evidence="2 3">
    <name type="scientific">Klebsormidium nitens</name>
    <name type="common">Green alga</name>
    <name type="synonym">Ulothrix nitens</name>
    <dbReference type="NCBI Taxonomy" id="105231"/>
    <lineage>
        <taxon>Eukaryota</taxon>
        <taxon>Viridiplantae</taxon>
        <taxon>Streptophyta</taxon>
        <taxon>Klebsormidiophyceae</taxon>
        <taxon>Klebsormidiales</taxon>
        <taxon>Klebsormidiaceae</taxon>
        <taxon>Klebsormidium</taxon>
    </lineage>
</organism>
<gene>
    <name evidence="2" type="ORF">KFL_000970130</name>
</gene>
<accession>A0A0U9HRU4</accession>
<dbReference type="AlphaFoldDB" id="A0A0U9HRU4"/>
<feature type="region of interest" description="Disordered" evidence="1">
    <location>
        <begin position="31"/>
        <end position="69"/>
    </location>
</feature>
<protein>
    <submittedName>
        <fullName evidence="2">Uncharacterized protein</fullName>
    </submittedName>
</protein>
<dbReference type="EMBL" id="DF237046">
    <property type="protein sequence ID" value="GAQ81988.1"/>
    <property type="molecule type" value="Genomic_DNA"/>
</dbReference>
<evidence type="ECO:0000256" key="1">
    <source>
        <dbReference type="SAM" id="MobiDB-lite"/>
    </source>
</evidence>
<proteinExistence type="predicted"/>
<keyword evidence="3" id="KW-1185">Reference proteome</keyword>
<evidence type="ECO:0000313" key="3">
    <source>
        <dbReference type="Proteomes" id="UP000054558"/>
    </source>
</evidence>